<dbReference type="Proteomes" id="UP000048984">
    <property type="component" value="Unassembled WGS sequence"/>
</dbReference>
<dbReference type="GO" id="GO:0036373">
    <property type="term" value="F:L-fucose mutarotase activity"/>
    <property type="evidence" value="ECO:0007669"/>
    <property type="project" value="UniProtKB-EC"/>
</dbReference>
<evidence type="ECO:0000256" key="2">
    <source>
        <dbReference type="ARBA" id="ARBA00023235"/>
    </source>
</evidence>
<dbReference type="Gene3D" id="3.40.1650.10">
    <property type="entry name" value="RbsD-like domain"/>
    <property type="match status" value="1"/>
</dbReference>
<keyword evidence="2" id="KW-0413">Isomerase</keyword>
<evidence type="ECO:0000313" key="5">
    <source>
        <dbReference type="Proteomes" id="UP000048984"/>
    </source>
</evidence>
<dbReference type="Pfam" id="PF05025">
    <property type="entry name" value="RbsD_FucU"/>
    <property type="match status" value="1"/>
</dbReference>
<dbReference type="GO" id="GO:0042806">
    <property type="term" value="F:fucose binding"/>
    <property type="evidence" value="ECO:0007669"/>
    <property type="project" value="TreeGrafter"/>
</dbReference>
<evidence type="ECO:0000256" key="1">
    <source>
        <dbReference type="ARBA" id="ARBA00000223"/>
    </source>
</evidence>
<dbReference type="InterPro" id="IPR007721">
    <property type="entry name" value="RbsD_FucU"/>
</dbReference>
<gene>
    <name evidence="4" type="ORF">ABB55_00790</name>
</gene>
<name>A0A0P6VYR2_9HYPH</name>
<dbReference type="InterPro" id="IPR050443">
    <property type="entry name" value="RbsD/FucU_mutarotase"/>
</dbReference>
<comment type="catalytic activity">
    <reaction evidence="3">
        <text>alpha-L-fucose = beta-L-fucose</text>
        <dbReference type="Rhea" id="RHEA:25580"/>
        <dbReference type="ChEBI" id="CHEBI:42548"/>
        <dbReference type="ChEBI" id="CHEBI:42589"/>
        <dbReference type="EC" id="5.1.3.29"/>
    </reaction>
</comment>
<dbReference type="AlphaFoldDB" id="A0A0P6VYR2"/>
<protein>
    <submittedName>
        <fullName evidence="4">Ribose ABC transporter</fullName>
    </submittedName>
</protein>
<comment type="catalytic activity">
    <reaction evidence="1">
        <text>beta-D-ribopyranose = beta-D-ribofuranose</text>
        <dbReference type="Rhea" id="RHEA:25432"/>
        <dbReference type="ChEBI" id="CHEBI:27476"/>
        <dbReference type="ChEBI" id="CHEBI:47002"/>
        <dbReference type="EC" id="5.4.99.62"/>
    </reaction>
</comment>
<reference evidence="4 5" key="1">
    <citation type="submission" date="2015-09" db="EMBL/GenBank/DDBJ databases">
        <authorList>
            <person name="Jackson K.R."/>
            <person name="Lunt B.L."/>
            <person name="Fisher J.N.B."/>
            <person name="Gardner A.V."/>
            <person name="Bailey M.E."/>
            <person name="Deus L.M."/>
            <person name="Earl A.S."/>
            <person name="Gibby P.D."/>
            <person name="Hartmann K.A."/>
            <person name="Liu J.E."/>
            <person name="Manci A.M."/>
            <person name="Nielsen D.A."/>
            <person name="Solomon M.B."/>
            <person name="Breakwell D.P."/>
            <person name="Burnett S.H."/>
            <person name="Grose J.H."/>
        </authorList>
    </citation>
    <scope>NUCLEOTIDE SEQUENCE [LARGE SCALE GENOMIC DNA]</scope>
    <source>
        <strain evidence="4 5">16</strain>
    </source>
</reference>
<dbReference type="InterPro" id="IPR023750">
    <property type="entry name" value="RbsD-like_sf"/>
</dbReference>
<sequence length="154" mass="16652">MLKGLDPRLNADLLHALMAMGHGDDLVLVDANFPADSVARQTRLGRSLSMENLSLPQALAAILTLYPLDDFVDDALARMEVVGDPAAVPDVQAEAQLVVDAAEGRHRPLVGLERHAFYARAANAYAIVRTGERRFYGNVALRKGVVAPEPTRPT</sequence>
<keyword evidence="5" id="KW-1185">Reference proteome</keyword>
<comment type="caution">
    <text evidence="4">The sequence shown here is derived from an EMBL/GenBank/DDBJ whole genome shotgun (WGS) entry which is preliminary data.</text>
</comment>
<reference evidence="4 5" key="2">
    <citation type="submission" date="2015-10" db="EMBL/GenBank/DDBJ databases">
        <title>Draft Genome Sequence of Prosthecomicrobium hirschii ATCC 27832.</title>
        <authorList>
            <person name="Daniel J."/>
            <person name="Givan S.A."/>
            <person name="Brun Y.V."/>
            <person name="Brown P.J."/>
        </authorList>
    </citation>
    <scope>NUCLEOTIDE SEQUENCE [LARGE SCALE GENOMIC DNA]</scope>
    <source>
        <strain evidence="4 5">16</strain>
    </source>
</reference>
<proteinExistence type="predicted"/>
<dbReference type="GO" id="GO:0062193">
    <property type="term" value="F:D-ribose pyranase activity"/>
    <property type="evidence" value="ECO:0007669"/>
    <property type="project" value="UniProtKB-EC"/>
</dbReference>
<evidence type="ECO:0000256" key="3">
    <source>
        <dbReference type="ARBA" id="ARBA00036324"/>
    </source>
</evidence>
<dbReference type="RefSeq" id="WP_054357103.1">
    <property type="nucleotide sequence ID" value="NZ_LJYW01000001.1"/>
</dbReference>
<dbReference type="GO" id="GO:0006004">
    <property type="term" value="P:fucose metabolic process"/>
    <property type="evidence" value="ECO:0007669"/>
    <property type="project" value="TreeGrafter"/>
</dbReference>
<organism evidence="4 5">
    <name type="scientific">Prosthecodimorpha hirschii</name>
    <dbReference type="NCBI Taxonomy" id="665126"/>
    <lineage>
        <taxon>Bacteria</taxon>
        <taxon>Pseudomonadati</taxon>
        <taxon>Pseudomonadota</taxon>
        <taxon>Alphaproteobacteria</taxon>
        <taxon>Hyphomicrobiales</taxon>
        <taxon>Ancalomicrobiaceae</taxon>
        <taxon>Prosthecodimorpha</taxon>
    </lineage>
</organism>
<dbReference type="PANTHER" id="PTHR31690:SF4">
    <property type="entry name" value="FUCOSE MUTAROTASE"/>
    <property type="match status" value="1"/>
</dbReference>
<evidence type="ECO:0000313" key="4">
    <source>
        <dbReference type="EMBL" id="KPL50940.1"/>
    </source>
</evidence>
<dbReference type="PANTHER" id="PTHR31690">
    <property type="entry name" value="FUCOSE MUTAROTASE"/>
    <property type="match status" value="1"/>
</dbReference>
<dbReference type="EMBL" id="LJYW01000001">
    <property type="protein sequence ID" value="KPL50940.1"/>
    <property type="molecule type" value="Genomic_DNA"/>
</dbReference>
<accession>A0A0P6VYR2</accession>
<dbReference type="STRING" id="665126.ABB55_00790"/>
<dbReference type="SUPFAM" id="SSF102546">
    <property type="entry name" value="RbsD-like"/>
    <property type="match status" value="1"/>
</dbReference>